<reference evidence="2 3" key="1">
    <citation type="journal article" date="2012" name="Eukaryot. Cell">
        <title>Genome sequence of the fungus Glarea lozoyensis: the first genome sequence of a species from the Helotiaceae family.</title>
        <authorList>
            <person name="Youssar L."/>
            <person name="Gruening B.A."/>
            <person name="Erxleben A."/>
            <person name="Guenther S."/>
            <person name="Huettel W."/>
        </authorList>
    </citation>
    <scope>NUCLEOTIDE SEQUENCE [LARGE SCALE GENOMIC DNA]</scope>
    <source>
        <strain evidence="3">ATCC 74030 / MF5533</strain>
    </source>
</reference>
<dbReference type="EMBL" id="AGUE01000118">
    <property type="protein sequence ID" value="EHK99377.1"/>
    <property type="molecule type" value="Genomic_DNA"/>
</dbReference>
<comment type="caution">
    <text evidence="2">The sequence shown here is derived from an EMBL/GenBank/DDBJ whole genome shotgun (WGS) entry which is preliminary data.</text>
</comment>
<feature type="compositionally biased region" description="Basic and acidic residues" evidence="1">
    <location>
        <begin position="173"/>
        <end position="186"/>
    </location>
</feature>
<keyword evidence="3" id="KW-1185">Reference proteome</keyword>
<name>H0EQ38_GLAL7</name>
<proteinExistence type="predicted"/>
<sequence length="230" mass="25307">MGKGKAKPKANAEKTAIHTAKKEAKRAAREASGVKRPHKTAKSHGISVNDLQIKTPPSGAAEALSHVKWPSLFKKHIGVLESHVKHLERVQQSVKDFMLGLPDVERDAWERGEKGHLKIIVGCVERAKETVKNAKEANKSRAKEEHASSETPVDFEALQAKLQAEVDIGEATKDIEAHGEVAESKKDKKRRRSSDGLSKEGKKAKKEEKERKRKASGDGGELVVGRKRKS</sequence>
<dbReference type="OrthoDB" id="5422861at2759"/>
<gene>
    <name evidence="2" type="ORF">M7I_4781</name>
</gene>
<dbReference type="Proteomes" id="UP000005446">
    <property type="component" value="Unassembled WGS sequence"/>
</dbReference>
<feature type="region of interest" description="Disordered" evidence="1">
    <location>
        <begin position="135"/>
        <end position="156"/>
    </location>
</feature>
<organism evidence="2 3">
    <name type="scientific">Glarea lozoyensis (strain ATCC 74030 / MF5533)</name>
    <dbReference type="NCBI Taxonomy" id="1104152"/>
    <lineage>
        <taxon>Eukaryota</taxon>
        <taxon>Fungi</taxon>
        <taxon>Dikarya</taxon>
        <taxon>Ascomycota</taxon>
        <taxon>Pezizomycotina</taxon>
        <taxon>Leotiomycetes</taxon>
        <taxon>Helotiales</taxon>
        <taxon>Helotiaceae</taxon>
        <taxon>Glarea</taxon>
    </lineage>
</organism>
<evidence type="ECO:0000313" key="2">
    <source>
        <dbReference type="EMBL" id="EHK99377.1"/>
    </source>
</evidence>
<evidence type="ECO:0000313" key="3">
    <source>
        <dbReference type="Proteomes" id="UP000005446"/>
    </source>
</evidence>
<evidence type="ECO:0000256" key="1">
    <source>
        <dbReference type="SAM" id="MobiDB-lite"/>
    </source>
</evidence>
<dbReference type="InParanoid" id="H0EQ38"/>
<accession>H0EQ38</accession>
<feature type="compositionally biased region" description="Basic and acidic residues" evidence="1">
    <location>
        <begin position="135"/>
        <end position="148"/>
    </location>
</feature>
<feature type="compositionally biased region" description="Basic and acidic residues" evidence="1">
    <location>
        <begin position="193"/>
        <end position="210"/>
    </location>
</feature>
<feature type="region of interest" description="Disordered" evidence="1">
    <location>
        <begin position="1"/>
        <end position="54"/>
    </location>
</feature>
<protein>
    <submittedName>
        <fullName evidence="2">Uncharacterized protein</fullName>
    </submittedName>
</protein>
<feature type="compositionally biased region" description="Basic and acidic residues" evidence="1">
    <location>
        <begin position="10"/>
        <end position="33"/>
    </location>
</feature>
<dbReference type="HOGENOM" id="CLU_075859_0_0_1"/>
<dbReference type="AlphaFoldDB" id="H0EQ38"/>
<feature type="region of interest" description="Disordered" evidence="1">
    <location>
        <begin position="173"/>
        <end position="230"/>
    </location>
</feature>